<dbReference type="GO" id="GO:0006307">
    <property type="term" value="P:DNA alkylation repair"/>
    <property type="evidence" value="ECO:0007669"/>
    <property type="project" value="InterPro"/>
</dbReference>
<evidence type="ECO:0000313" key="2">
    <source>
        <dbReference type="EMBL" id="CEM53821.1"/>
    </source>
</evidence>
<reference evidence="2" key="1">
    <citation type="submission" date="2014-11" db="EMBL/GenBank/DDBJ databases">
        <authorList>
            <person name="Otto D Thomas"/>
            <person name="Naeem Raeece"/>
        </authorList>
    </citation>
    <scope>NUCLEOTIDE SEQUENCE</scope>
</reference>
<sequence>MAQSKGVAASTTVDGECKLLENGNVLLILSKQERLEGGLLGEIVSDFCGAVVFDPSNADLPDLHGKTVYLCGDLSKASDLNLTPASRVFVVKECSDGIEESKWPSIDAGRVPILVHGVGVYYRHFFDSSFDWFNQIQSEHAFQMLTESTKPGTAHRLGLYLTPVEESEDGDAHFRLLRYSSNFSGPTDNFMPTDWQIVSSLNKEAVSLFDNPDPLNHVLAQIYQNTVAAEAKKKQTKAKIKAHADKTKDMPENGLMAFCTFYDNLDRLRPLTAAESKGPPAPPKSSSRFDWGHKGMSGLTRLHFRLKEEEGEGGADEAERKELVSQFSLTLYPGSIFLMPLSTNRLYTHEIRPGELDAGLLPTRMGYVVRCSSAEAVHSGGKTHLKLKGGRGRLPLEPPTEEGMAELRRLYAEENRTSVPIDYGETKFMFSMNRGDYWRPRVRSVAEEFRWFRLFRQSGLMSGREMCSQSGCSSVMESVNLFESLSSSVSFEDVTKGRQGTVLVRTDREKQKEKEEENAHATAGSESSLPPLLRVPIVRTTTKYSVPATVFSSLHENLADEIIREASCLFDSETVPRDSSLKFSTVILDNALIEIYSNAYSTMGFHSDQALDLLEGSHIALFSCYKFPHLATPPQKLVIESKEEGGGTYEIPLVHNSVVLFSVETNRKFRHKIVLDTSCSPPENLWLGVTFRTSNTFVNFDFREGGGGKAVFEGGDGALLELAVGEQVKQFYSMRKRENEEVGFQYPPIAYTISESDMMPPVEVEKN</sequence>
<organism evidence="2">
    <name type="scientific">Chromera velia CCMP2878</name>
    <dbReference type="NCBI Taxonomy" id="1169474"/>
    <lineage>
        <taxon>Eukaryota</taxon>
        <taxon>Sar</taxon>
        <taxon>Alveolata</taxon>
        <taxon>Colpodellida</taxon>
        <taxon>Chromeraceae</taxon>
        <taxon>Chromera</taxon>
    </lineage>
</organism>
<dbReference type="InterPro" id="IPR037151">
    <property type="entry name" value="AlkB-like_sf"/>
</dbReference>
<evidence type="ECO:0000256" key="1">
    <source>
        <dbReference type="SAM" id="MobiDB-lite"/>
    </source>
</evidence>
<protein>
    <recommendedName>
        <fullName evidence="3">Fe2OG dioxygenase domain-containing protein</fullName>
    </recommendedName>
</protein>
<dbReference type="InterPro" id="IPR032854">
    <property type="entry name" value="ALKBH3"/>
</dbReference>
<proteinExistence type="predicted"/>
<dbReference type="VEuPathDB" id="CryptoDB:Cvel_12286"/>
<dbReference type="EMBL" id="CDMZ01005729">
    <property type="protein sequence ID" value="CEM53821.1"/>
    <property type="molecule type" value="Genomic_DNA"/>
</dbReference>
<dbReference type="Gene3D" id="2.60.120.590">
    <property type="entry name" value="Alpha-ketoglutarate-dependent dioxygenase AlkB-like"/>
    <property type="match status" value="2"/>
</dbReference>
<dbReference type="PANTHER" id="PTHR31212">
    <property type="entry name" value="ALPHA-KETOGLUTARATE-DEPENDENT DIOXYGENASE ALKB HOMOLOG 3"/>
    <property type="match status" value="1"/>
</dbReference>
<feature type="compositionally biased region" description="Basic and acidic residues" evidence="1">
    <location>
        <begin position="505"/>
        <end position="519"/>
    </location>
</feature>
<dbReference type="SUPFAM" id="SSF51197">
    <property type="entry name" value="Clavaminate synthase-like"/>
    <property type="match status" value="1"/>
</dbReference>
<gene>
    <name evidence="2" type="ORF">Cvel_12286</name>
</gene>
<dbReference type="AlphaFoldDB" id="A0A0G4I9I8"/>
<evidence type="ECO:0008006" key="3">
    <source>
        <dbReference type="Google" id="ProtNLM"/>
    </source>
</evidence>
<feature type="region of interest" description="Disordered" evidence="1">
    <location>
        <begin position="272"/>
        <end position="292"/>
    </location>
</feature>
<dbReference type="GO" id="GO:0051213">
    <property type="term" value="F:dioxygenase activity"/>
    <property type="evidence" value="ECO:0007669"/>
    <property type="project" value="InterPro"/>
</dbReference>
<feature type="region of interest" description="Disordered" evidence="1">
    <location>
        <begin position="504"/>
        <end position="528"/>
    </location>
</feature>
<accession>A0A0G4I9I8</accession>
<dbReference type="PANTHER" id="PTHR31212:SF4">
    <property type="entry name" value="ALPHA-KETOGLUTARATE-DEPENDENT DIOXYGENASE ALKB HOMOLOG 3"/>
    <property type="match status" value="1"/>
</dbReference>
<name>A0A0G4I9I8_9ALVE</name>